<dbReference type="GO" id="GO:0005737">
    <property type="term" value="C:cytoplasm"/>
    <property type="evidence" value="ECO:0007669"/>
    <property type="project" value="TreeGrafter"/>
</dbReference>
<sequence length="206" mass="23023">MKTVNIYLLRHGKTLGEPALNGATNVLVAHSTQQAICQSLLDASIRFEHIITSPLRRCADLADLLVAKNSQLSLSIGDELREMDFGEIDGKPFDSIKTEWPILERFWNNPAAVELPQAETLQAFHQRVSRQWGSLVESVEEDTLIICHGGTIRMILASLLNLDWRNPALYSVLQIGNQSLTHIQLTKADSLYQRVCSIGTPLHIKD</sequence>
<dbReference type="InterPro" id="IPR013078">
    <property type="entry name" value="His_Pase_superF_clade-1"/>
</dbReference>
<dbReference type="PANTHER" id="PTHR48100">
    <property type="entry name" value="BROAD-SPECIFICITY PHOSPHATASE YOR283W-RELATED"/>
    <property type="match status" value="1"/>
</dbReference>
<accession>A0A837G2R2</accession>
<dbReference type="InterPro" id="IPR050275">
    <property type="entry name" value="PGM_Phosphatase"/>
</dbReference>
<proteinExistence type="predicted"/>
<dbReference type="GO" id="GO:0016791">
    <property type="term" value="F:phosphatase activity"/>
    <property type="evidence" value="ECO:0007669"/>
    <property type="project" value="TreeGrafter"/>
</dbReference>
<dbReference type="Gene3D" id="3.40.50.1240">
    <property type="entry name" value="Phosphoglycerate mutase-like"/>
    <property type="match status" value="1"/>
</dbReference>
<dbReference type="SUPFAM" id="SSF53254">
    <property type="entry name" value="Phosphoglycerate mutase-like"/>
    <property type="match status" value="1"/>
</dbReference>
<dbReference type="Pfam" id="PF00300">
    <property type="entry name" value="His_Phos_1"/>
    <property type="match status" value="1"/>
</dbReference>
<name>A0A837G2R2_9VIBR</name>
<dbReference type="EMBL" id="JXXR01000017">
    <property type="protein sequence ID" value="KJY70457.1"/>
    <property type="molecule type" value="Genomic_DNA"/>
</dbReference>
<reference evidence="1" key="1">
    <citation type="journal article" date="2015" name="BMC Genomics">
        <title>Genome mining reveals unlocked bioactive potential of marine Gram-negative bacteria.</title>
        <authorList>
            <person name="Machado H."/>
            <person name="Sonnenschein E.C."/>
            <person name="Melchiorsen J."/>
            <person name="Gram L."/>
        </authorList>
    </citation>
    <scope>NUCLEOTIDE SEQUENCE</scope>
    <source>
        <strain evidence="1">S2052</strain>
    </source>
</reference>
<dbReference type="SMART" id="SM00855">
    <property type="entry name" value="PGAM"/>
    <property type="match status" value="1"/>
</dbReference>
<comment type="caution">
    <text evidence="1">The sequence shown here is derived from an EMBL/GenBank/DDBJ whole genome shotgun (WGS) entry which is preliminary data.</text>
</comment>
<dbReference type="PANTHER" id="PTHR48100:SF1">
    <property type="entry name" value="HISTIDINE PHOSPHATASE FAMILY PROTEIN-RELATED"/>
    <property type="match status" value="1"/>
</dbReference>
<dbReference type="CDD" id="cd07067">
    <property type="entry name" value="HP_PGM_like"/>
    <property type="match status" value="1"/>
</dbReference>
<evidence type="ECO:0000313" key="1">
    <source>
        <dbReference type="EMBL" id="KJY70457.1"/>
    </source>
</evidence>
<dbReference type="InterPro" id="IPR029033">
    <property type="entry name" value="His_PPase_superfam"/>
</dbReference>
<dbReference type="RefSeq" id="WP_045986623.1">
    <property type="nucleotide sequence ID" value="NZ_CP063051.1"/>
</dbReference>
<dbReference type="AlphaFoldDB" id="A0A837G2R2"/>
<gene>
    <name evidence="1" type="ORF">TW71_16450</name>
</gene>
<protein>
    <submittedName>
        <fullName evidence="1">Alpha-ribazole phosphatase</fullName>
    </submittedName>
</protein>
<organism evidence="1">
    <name type="scientific">Vibrio coralliilyticus</name>
    <dbReference type="NCBI Taxonomy" id="190893"/>
    <lineage>
        <taxon>Bacteria</taxon>
        <taxon>Pseudomonadati</taxon>
        <taxon>Pseudomonadota</taxon>
        <taxon>Gammaproteobacteria</taxon>
        <taxon>Vibrionales</taxon>
        <taxon>Vibrionaceae</taxon>
        <taxon>Vibrio</taxon>
    </lineage>
</organism>